<dbReference type="AlphaFoldDB" id="A0A518ESC0"/>
<keyword evidence="2" id="KW-1185">Reference proteome</keyword>
<gene>
    <name evidence="1" type="ORF">Poly30_25100</name>
</gene>
<proteinExistence type="predicted"/>
<evidence type="ECO:0000313" key="2">
    <source>
        <dbReference type="Proteomes" id="UP000320390"/>
    </source>
</evidence>
<dbReference type="Proteomes" id="UP000320390">
    <property type="component" value="Chromosome"/>
</dbReference>
<reference evidence="1 2" key="1">
    <citation type="submission" date="2019-02" db="EMBL/GenBank/DDBJ databases">
        <title>Deep-cultivation of Planctomycetes and their phenomic and genomic characterization uncovers novel biology.</title>
        <authorList>
            <person name="Wiegand S."/>
            <person name="Jogler M."/>
            <person name="Boedeker C."/>
            <person name="Pinto D."/>
            <person name="Vollmers J."/>
            <person name="Rivas-Marin E."/>
            <person name="Kohn T."/>
            <person name="Peeters S.H."/>
            <person name="Heuer A."/>
            <person name="Rast P."/>
            <person name="Oberbeckmann S."/>
            <person name="Bunk B."/>
            <person name="Jeske O."/>
            <person name="Meyerdierks A."/>
            <person name="Storesund J.E."/>
            <person name="Kallscheuer N."/>
            <person name="Luecker S."/>
            <person name="Lage O.M."/>
            <person name="Pohl T."/>
            <person name="Merkel B.J."/>
            <person name="Hornburger P."/>
            <person name="Mueller R.-W."/>
            <person name="Bruemmer F."/>
            <person name="Labrenz M."/>
            <person name="Spormann A.M."/>
            <person name="Op den Camp H."/>
            <person name="Overmann J."/>
            <person name="Amann R."/>
            <person name="Jetten M.S.M."/>
            <person name="Mascher T."/>
            <person name="Medema M.H."/>
            <person name="Devos D.P."/>
            <person name="Kaster A.-K."/>
            <person name="Ovreas L."/>
            <person name="Rohde M."/>
            <person name="Galperin M.Y."/>
            <person name="Jogler C."/>
        </authorList>
    </citation>
    <scope>NUCLEOTIDE SEQUENCE [LARGE SCALE GENOMIC DNA]</scope>
    <source>
        <strain evidence="1 2">Poly30</strain>
    </source>
</reference>
<sequence length="366" mass="39909">MMNLHVGSHLLPTLRMRPLCVAAFALTCLGPAPESVPPPMFLPGADLQIERVYTWRETSATTSAEILLDGEKTQDVPTVTSELKSEASLSVVDTFFRSDVNRPLHLRRMFEDIAYESSGNLRLDMGAGVAELAISCDGDSELDGAAVEFLWDDDSEAYVKKFAEDYDGDDDLLEGLDPDGDFIALLPVPDRDIEVGSSWKVEASALRRVLLPGGRLPMERESDMDAVDGAFDPLVMPGVMETLDGDASGGMSVRLVSAEDGTMTLELLVEVEFVSDQAEAVGDMLGTVAPEDVDVELESATYTSTLEGKGTLVWDTLNHFARSFRLDLETGLDVQIAVHVEGMGIDAPFELKEKREGTLRLDMERL</sequence>
<dbReference type="EMBL" id="CP036434">
    <property type="protein sequence ID" value="QDV06991.1"/>
    <property type="molecule type" value="Genomic_DNA"/>
</dbReference>
<evidence type="ECO:0000313" key="1">
    <source>
        <dbReference type="EMBL" id="QDV06991.1"/>
    </source>
</evidence>
<accession>A0A518ESC0</accession>
<protein>
    <submittedName>
        <fullName evidence="1">Uncharacterized protein</fullName>
    </submittedName>
</protein>
<organism evidence="1 2">
    <name type="scientific">Saltatorellus ferox</name>
    <dbReference type="NCBI Taxonomy" id="2528018"/>
    <lineage>
        <taxon>Bacteria</taxon>
        <taxon>Pseudomonadati</taxon>
        <taxon>Planctomycetota</taxon>
        <taxon>Planctomycetia</taxon>
        <taxon>Planctomycetia incertae sedis</taxon>
        <taxon>Saltatorellus</taxon>
    </lineage>
</organism>
<name>A0A518ESC0_9BACT</name>